<evidence type="ECO:0000313" key="12">
    <source>
        <dbReference type="Proteomes" id="UP000550401"/>
    </source>
</evidence>
<evidence type="ECO:0000256" key="1">
    <source>
        <dbReference type="ARBA" id="ARBA00004651"/>
    </source>
</evidence>
<keyword evidence="12" id="KW-1185">Reference proteome</keyword>
<dbReference type="EMBL" id="JACGXL010000002">
    <property type="protein sequence ID" value="MBA8887610.1"/>
    <property type="molecule type" value="Genomic_DNA"/>
</dbReference>
<evidence type="ECO:0000259" key="9">
    <source>
        <dbReference type="Pfam" id="PF07662"/>
    </source>
</evidence>
<feature type="transmembrane region" description="Helical" evidence="7">
    <location>
        <begin position="92"/>
        <end position="117"/>
    </location>
</feature>
<feature type="transmembrane region" description="Helical" evidence="7">
    <location>
        <begin position="172"/>
        <end position="194"/>
    </location>
</feature>
<evidence type="ECO:0000313" key="11">
    <source>
        <dbReference type="EMBL" id="MBA8887610.1"/>
    </source>
</evidence>
<dbReference type="PANTHER" id="PTHR10590">
    <property type="entry name" value="SODIUM/NUCLEOSIDE COTRANSPORTER"/>
    <property type="match status" value="1"/>
</dbReference>
<evidence type="ECO:0000256" key="2">
    <source>
        <dbReference type="ARBA" id="ARBA00009033"/>
    </source>
</evidence>
<feature type="domain" description="Concentrative nucleoside transporter N-terminal" evidence="8">
    <location>
        <begin position="13"/>
        <end position="85"/>
    </location>
</feature>
<feature type="domain" description="Nucleoside transporter/FeoB GTPase Gate" evidence="10">
    <location>
        <begin position="98"/>
        <end position="196"/>
    </location>
</feature>
<feature type="domain" description="Concentrative nucleoside transporter C-terminal" evidence="9">
    <location>
        <begin position="209"/>
        <end position="433"/>
    </location>
</feature>
<dbReference type="RefSeq" id="WP_259392940.1">
    <property type="nucleotide sequence ID" value="NZ_JACGXL010000002.1"/>
</dbReference>
<comment type="subcellular location">
    <subcellularLocation>
        <location evidence="1">Cell membrane</location>
        <topology evidence="1">Multi-pass membrane protein</topology>
    </subcellularLocation>
</comment>
<dbReference type="InterPro" id="IPR011642">
    <property type="entry name" value="Gate_dom"/>
</dbReference>
<comment type="similarity">
    <text evidence="2">Belongs to the concentrative nucleoside transporter (CNT) (TC 2.A.41) family.</text>
</comment>
<keyword evidence="6 7" id="KW-0472">Membrane</keyword>
<protein>
    <submittedName>
        <fullName evidence="11">CNT family concentrative nucleoside transporter</fullName>
    </submittedName>
</protein>
<feature type="transmembrane region" description="Helical" evidence="7">
    <location>
        <begin position="266"/>
        <end position="284"/>
    </location>
</feature>
<sequence>MMQAFGHIAFGLFGLAVLVGIAFLFSNNKRAVDWRLVLTGVSLQIVFAAIVLKLPLGRDVFNAIATGFVRLLDFVRVGSEFIFGSFMDISKFGFVFAVQVLPTIIFFASLTGVLYHLGVMQKIVKGMAWVITKVMNVSGAETTSVCASVFIGQTEAPLTIKPYIERMTQSELMTVMIGGMAHIAGSVMAAYVGLLGGDDPVQKQFFAKHLLTASIMAAPATLMLAKILVPETEEPLTRGTVKLDVEKTTANVIDAAASGAGDGLRLALNVGAMLLAFIALIALINGPIQWFGAHAWGADPASSINAWLSAGAGHPVDLSLQTIFGWILAPIAWLIGVPWHDATLVGSFIGEKVVINEFVAYVDMSKHITQLSKESQLIATYALCGFANFSSIAIQIGGIGGLAPNRRADLARFGLRAVLGGSLATFMTATIAGVLEQL</sequence>
<feature type="transmembrane region" description="Helical" evidence="7">
    <location>
        <begin position="378"/>
        <end position="403"/>
    </location>
</feature>
<dbReference type="AlphaFoldDB" id="A0A839F3I6"/>
<feature type="transmembrane region" description="Helical" evidence="7">
    <location>
        <begin position="32"/>
        <end position="52"/>
    </location>
</feature>
<dbReference type="PANTHER" id="PTHR10590:SF4">
    <property type="entry name" value="SOLUTE CARRIER FAMILY 28 MEMBER 3"/>
    <property type="match status" value="1"/>
</dbReference>
<dbReference type="Pfam" id="PF01773">
    <property type="entry name" value="Nucleos_tra2_N"/>
    <property type="match status" value="1"/>
</dbReference>
<evidence type="ECO:0000256" key="5">
    <source>
        <dbReference type="ARBA" id="ARBA00022989"/>
    </source>
</evidence>
<dbReference type="GO" id="GO:0005337">
    <property type="term" value="F:nucleoside transmembrane transporter activity"/>
    <property type="evidence" value="ECO:0007669"/>
    <property type="project" value="InterPro"/>
</dbReference>
<reference evidence="11 12" key="1">
    <citation type="submission" date="2020-07" db="EMBL/GenBank/DDBJ databases">
        <title>Genomic Encyclopedia of Type Strains, Phase IV (KMG-V): Genome sequencing to study the core and pangenomes of soil and plant-associated prokaryotes.</title>
        <authorList>
            <person name="Whitman W."/>
        </authorList>
    </citation>
    <scope>NUCLEOTIDE SEQUENCE [LARGE SCALE GENOMIC DNA]</scope>
    <source>
        <strain evidence="11 12">RH2WT43</strain>
    </source>
</reference>
<evidence type="ECO:0000256" key="7">
    <source>
        <dbReference type="SAM" id="Phobius"/>
    </source>
</evidence>
<evidence type="ECO:0000259" key="8">
    <source>
        <dbReference type="Pfam" id="PF01773"/>
    </source>
</evidence>
<evidence type="ECO:0000259" key="10">
    <source>
        <dbReference type="Pfam" id="PF07670"/>
    </source>
</evidence>
<feature type="transmembrane region" description="Helical" evidence="7">
    <location>
        <begin position="206"/>
        <end position="229"/>
    </location>
</feature>
<dbReference type="Pfam" id="PF07670">
    <property type="entry name" value="Gate"/>
    <property type="match status" value="1"/>
</dbReference>
<dbReference type="GO" id="GO:0005886">
    <property type="term" value="C:plasma membrane"/>
    <property type="evidence" value="ECO:0007669"/>
    <property type="project" value="UniProtKB-SubCell"/>
</dbReference>
<dbReference type="GO" id="GO:0015293">
    <property type="term" value="F:symporter activity"/>
    <property type="evidence" value="ECO:0007669"/>
    <property type="project" value="TreeGrafter"/>
</dbReference>
<accession>A0A839F3I6</accession>
<evidence type="ECO:0000256" key="6">
    <source>
        <dbReference type="ARBA" id="ARBA00023136"/>
    </source>
</evidence>
<evidence type="ECO:0000256" key="4">
    <source>
        <dbReference type="ARBA" id="ARBA00022692"/>
    </source>
</evidence>
<dbReference type="Proteomes" id="UP000550401">
    <property type="component" value="Unassembled WGS sequence"/>
</dbReference>
<keyword evidence="5 7" id="KW-1133">Transmembrane helix</keyword>
<dbReference type="InterPro" id="IPR002668">
    <property type="entry name" value="CNT_N_dom"/>
</dbReference>
<organism evidence="11 12">
    <name type="scientific">Dokdonella fugitiva</name>
    <dbReference type="NCBI Taxonomy" id="328517"/>
    <lineage>
        <taxon>Bacteria</taxon>
        <taxon>Pseudomonadati</taxon>
        <taxon>Pseudomonadota</taxon>
        <taxon>Gammaproteobacteria</taxon>
        <taxon>Lysobacterales</taxon>
        <taxon>Rhodanobacteraceae</taxon>
        <taxon>Dokdonella</taxon>
    </lineage>
</organism>
<dbReference type="InterPro" id="IPR011657">
    <property type="entry name" value="CNT_C_dom"/>
</dbReference>
<dbReference type="Pfam" id="PF07662">
    <property type="entry name" value="Nucleos_tra2_C"/>
    <property type="match status" value="1"/>
</dbReference>
<feature type="transmembrane region" description="Helical" evidence="7">
    <location>
        <begin position="6"/>
        <end position="25"/>
    </location>
</feature>
<comment type="caution">
    <text evidence="11">The sequence shown here is derived from an EMBL/GenBank/DDBJ whole genome shotgun (WGS) entry which is preliminary data.</text>
</comment>
<evidence type="ECO:0000256" key="3">
    <source>
        <dbReference type="ARBA" id="ARBA00022475"/>
    </source>
</evidence>
<name>A0A839F3I6_9GAMM</name>
<gene>
    <name evidence="11" type="ORF">FHW12_001824</name>
</gene>
<feature type="transmembrane region" description="Helical" evidence="7">
    <location>
        <begin position="415"/>
        <end position="435"/>
    </location>
</feature>
<keyword evidence="4 7" id="KW-0812">Transmembrane</keyword>
<dbReference type="InterPro" id="IPR008276">
    <property type="entry name" value="C_nuclsd_transpt"/>
</dbReference>
<keyword evidence="3" id="KW-1003">Cell membrane</keyword>
<proteinExistence type="inferred from homology"/>